<reference evidence="2 3" key="1">
    <citation type="submission" date="2015-07" db="EMBL/GenBank/DDBJ databases">
        <title>The genome of Melipona quadrifasciata.</title>
        <authorList>
            <person name="Pan H."/>
            <person name="Kapheim K."/>
        </authorList>
    </citation>
    <scope>NUCLEOTIDE SEQUENCE [LARGE SCALE GENOMIC DNA]</scope>
    <source>
        <strain evidence="2">0111107301</strain>
        <tissue evidence="2">Whole body</tissue>
    </source>
</reference>
<protein>
    <submittedName>
        <fullName evidence="2">Uncharacterized protein</fullName>
    </submittedName>
</protein>
<accession>A0A0M9A2W9</accession>
<gene>
    <name evidence="2" type="ORF">WN51_13154</name>
</gene>
<evidence type="ECO:0000313" key="2">
    <source>
        <dbReference type="EMBL" id="KOX74719.1"/>
    </source>
</evidence>
<sequence>MYKISHAARGTNNTSVHSVSPSSIKRARLRDKILIGSLSEIEGKPNHAACGKMPDKWNGTYLLYSRIVPTEAFISNK</sequence>
<feature type="region of interest" description="Disordered" evidence="1">
    <location>
        <begin position="1"/>
        <end position="24"/>
    </location>
</feature>
<proteinExistence type="predicted"/>
<dbReference type="AlphaFoldDB" id="A0A0M9A2W9"/>
<organism evidence="2 3">
    <name type="scientific">Melipona quadrifasciata</name>
    <dbReference type="NCBI Taxonomy" id="166423"/>
    <lineage>
        <taxon>Eukaryota</taxon>
        <taxon>Metazoa</taxon>
        <taxon>Ecdysozoa</taxon>
        <taxon>Arthropoda</taxon>
        <taxon>Hexapoda</taxon>
        <taxon>Insecta</taxon>
        <taxon>Pterygota</taxon>
        <taxon>Neoptera</taxon>
        <taxon>Endopterygota</taxon>
        <taxon>Hymenoptera</taxon>
        <taxon>Apocrita</taxon>
        <taxon>Aculeata</taxon>
        <taxon>Apoidea</taxon>
        <taxon>Anthophila</taxon>
        <taxon>Apidae</taxon>
        <taxon>Melipona</taxon>
    </lineage>
</organism>
<evidence type="ECO:0000313" key="3">
    <source>
        <dbReference type="Proteomes" id="UP000053105"/>
    </source>
</evidence>
<dbReference type="EMBL" id="KQ435783">
    <property type="protein sequence ID" value="KOX74719.1"/>
    <property type="molecule type" value="Genomic_DNA"/>
</dbReference>
<feature type="compositionally biased region" description="Polar residues" evidence="1">
    <location>
        <begin position="10"/>
        <end position="23"/>
    </location>
</feature>
<evidence type="ECO:0000256" key="1">
    <source>
        <dbReference type="SAM" id="MobiDB-lite"/>
    </source>
</evidence>
<dbReference type="Proteomes" id="UP000053105">
    <property type="component" value="Unassembled WGS sequence"/>
</dbReference>
<name>A0A0M9A2W9_9HYME</name>
<keyword evidence="3" id="KW-1185">Reference proteome</keyword>